<reference evidence="3 4" key="1">
    <citation type="submission" date="2023-11" db="EMBL/GenBank/DDBJ databases">
        <title>An acidophilic fungus is an integral part of prey digestion in a carnivorous sundew plant.</title>
        <authorList>
            <person name="Tsai I.J."/>
        </authorList>
    </citation>
    <scope>NUCLEOTIDE SEQUENCE [LARGE SCALE GENOMIC DNA]</scope>
    <source>
        <strain evidence="3">169a</strain>
    </source>
</reference>
<evidence type="ECO:0000256" key="2">
    <source>
        <dbReference type="PIRNR" id="PIRNR037514"/>
    </source>
</evidence>
<protein>
    <recommendedName>
        <fullName evidence="2">Rab proteins geranylgeranyltransferase</fullName>
    </recommendedName>
</protein>
<proteinExistence type="inferred from homology"/>
<dbReference type="AlphaFoldDB" id="A0AAQ3LXZ8"/>
<dbReference type="GO" id="GO:0005968">
    <property type="term" value="C:Rab-protein geranylgeranyltransferase complex"/>
    <property type="evidence" value="ECO:0007669"/>
    <property type="project" value="TreeGrafter"/>
</dbReference>
<dbReference type="InterPro" id="IPR036188">
    <property type="entry name" value="FAD/NAD-bd_sf"/>
</dbReference>
<organism evidence="3 4">
    <name type="scientific">Acrodontium crateriforme</name>
    <dbReference type="NCBI Taxonomy" id="150365"/>
    <lineage>
        <taxon>Eukaryota</taxon>
        <taxon>Fungi</taxon>
        <taxon>Dikarya</taxon>
        <taxon>Ascomycota</taxon>
        <taxon>Pezizomycotina</taxon>
        <taxon>Dothideomycetes</taxon>
        <taxon>Dothideomycetidae</taxon>
        <taxon>Mycosphaerellales</taxon>
        <taxon>Teratosphaeriaceae</taxon>
        <taxon>Acrodontium</taxon>
    </lineage>
</organism>
<accession>A0AAQ3LXZ8</accession>
<dbReference type="InterPro" id="IPR017230">
    <property type="entry name" value="Mrs6"/>
</dbReference>
<dbReference type="PANTHER" id="PTHR11787">
    <property type="entry name" value="RAB GDP-DISSOCIATION INHIBITOR"/>
    <property type="match status" value="1"/>
</dbReference>
<dbReference type="GO" id="GO:0005092">
    <property type="term" value="F:GDP-dissociation inhibitor activity"/>
    <property type="evidence" value="ECO:0007669"/>
    <property type="project" value="UniProtKB-UniRule"/>
</dbReference>
<sequence>MESLHGSDWDLVIAGTGLAPSLFALAVSRSGLRILHVDHHEYYGGDEAALSLSEAEAWAAAHSGDSKEDTSTSTAFAPRCFSHATVTRIDDGGEGANLPRRLGPQRAYSLALAPQIIYSRSNLVSALVSSHTHSQLEFQAVGSWFLASGSSSSPNLSRVPGGREDVFQDATLDLHAKRSLMKFLRFVGNYEEKENEWREWKDLPLPTALEQKFGLPPAFHGPLIALTLSASLPNDITAAEALPRVARHLRSIGIFGAGFAAVFPKFGGLAEVAQIACRACAVGGGVYVLGKGVSSVDETPGDDLTLQLSGGETVTTKRLVGSLGDLPLAVTNNTAWRTLVRGIYIVSGPLSPLFPSTSEGGVTPAGAVVVVPSTSEPAGPPIHILAHSSESGDCPSAQCVLYASTILSETTGSEDVDVDAMHRLDDAVALVLRSTLTTPTDGGESNAECSQLQVLWKLHYRHAVPQRQSSERHEGDGRILTLPHVSLDLALEDSVLGNVESVWAKAIEGEEQGRFLRFESRGGMGDDE</sequence>
<gene>
    <name evidence="3" type="ORF">R9X50_00080700</name>
</gene>
<dbReference type="EMBL" id="CP138580">
    <property type="protein sequence ID" value="WPG98023.1"/>
    <property type="molecule type" value="Genomic_DNA"/>
</dbReference>
<evidence type="ECO:0000313" key="3">
    <source>
        <dbReference type="EMBL" id="WPG98023.1"/>
    </source>
</evidence>
<dbReference type="InterPro" id="IPR018203">
    <property type="entry name" value="GDP_dissociation_inhibitor"/>
</dbReference>
<dbReference type="Gene3D" id="3.50.50.60">
    <property type="entry name" value="FAD/NAD(P)-binding domain"/>
    <property type="match status" value="1"/>
</dbReference>
<evidence type="ECO:0000256" key="1">
    <source>
        <dbReference type="ARBA" id="ARBA00005593"/>
    </source>
</evidence>
<dbReference type="Gene3D" id="3.30.519.10">
    <property type="entry name" value="Guanine Nucleotide Dissociation Inhibitor, domain 2"/>
    <property type="match status" value="1"/>
</dbReference>
<name>A0AAQ3LXZ8_9PEZI</name>
<dbReference type="PRINTS" id="PR00891">
    <property type="entry name" value="RABGDIREP"/>
</dbReference>
<dbReference type="SUPFAM" id="SSF51905">
    <property type="entry name" value="FAD/NAD(P)-binding domain"/>
    <property type="match status" value="1"/>
</dbReference>
<dbReference type="Gene3D" id="1.10.405.10">
    <property type="entry name" value="Guanine Nucleotide Dissociation Inhibitor, domain 1"/>
    <property type="match status" value="1"/>
</dbReference>
<dbReference type="GO" id="GO:0007264">
    <property type="term" value="P:small GTPase-mediated signal transduction"/>
    <property type="evidence" value="ECO:0007669"/>
    <property type="project" value="UniProtKB-UniRule"/>
</dbReference>
<dbReference type="Proteomes" id="UP001303373">
    <property type="component" value="Chromosome 1"/>
</dbReference>
<comment type="similarity">
    <text evidence="1 2">Belongs to the Rab GDI family.</text>
</comment>
<evidence type="ECO:0000313" key="4">
    <source>
        <dbReference type="Proteomes" id="UP001303373"/>
    </source>
</evidence>
<dbReference type="GO" id="GO:0005829">
    <property type="term" value="C:cytosol"/>
    <property type="evidence" value="ECO:0007669"/>
    <property type="project" value="TreeGrafter"/>
</dbReference>
<dbReference type="PIRSF" id="PIRSF037514">
    <property type="entry name" value="Rab_ger_ger_transf_A_fun"/>
    <property type="match status" value="1"/>
</dbReference>
<keyword evidence="4" id="KW-1185">Reference proteome</keyword>
<dbReference type="Pfam" id="PF00996">
    <property type="entry name" value="GDI"/>
    <property type="match status" value="2"/>
</dbReference>
<dbReference type="PANTHER" id="PTHR11787:SF4">
    <property type="entry name" value="CHM, RAB ESCORT PROTEIN 1"/>
    <property type="match status" value="1"/>
</dbReference>
<dbReference type="GO" id="GO:0016192">
    <property type="term" value="P:vesicle-mediated transport"/>
    <property type="evidence" value="ECO:0007669"/>
    <property type="project" value="TreeGrafter"/>
</dbReference>
<dbReference type="GO" id="GO:0005634">
    <property type="term" value="C:nucleus"/>
    <property type="evidence" value="ECO:0007669"/>
    <property type="project" value="TreeGrafter"/>
</dbReference>